<dbReference type="InterPro" id="IPR013899">
    <property type="entry name" value="DUF1771"/>
</dbReference>
<dbReference type="PANTHER" id="PTHR47417">
    <property type="entry name" value="SMR DOMAIN-CONTAINING PROTEIN YPL199C"/>
    <property type="match status" value="1"/>
</dbReference>
<dbReference type="PROSITE" id="PS50828">
    <property type="entry name" value="SMR"/>
    <property type="match status" value="1"/>
</dbReference>
<keyword evidence="4" id="KW-1185">Reference proteome</keyword>
<dbReference type="Proteomes" id="UP001491310">
    <property type="component" value="Unassembled WGS sequence"/>
</dbReference>
<accession>A0ABR2YT38</accession>
<dbReference type="InterPro" id="IPR036063">
    <property type="entry name" value="Smr_dom_sf"/>
</dbReference>
<dbReference type="SMART" id="SM01162">
    <property type="entry name" value="DUF1771"/>
    <property type="match status" value="1"/>
</dbReference>
<organism evidence="3 4">
    <name type="scientific">Coccomyxa subellipsoidea</name>
    <dbReference type="NCBI Taxonomy" id="248742"/>
    <lineage>
        <taxon>Eukaryota</taxon>
        <taxon>Viridiplantae</taxon>
        <taxon>Chlorophyta</taxon>
        <taxon>core chlorophytes</taxon>
        <taxon>Trebouxiophyceae</taxon>
        <taxon>Trebouxiophyceae incertae sedis</taxon>
        <taxon>Coccomyxaceae</taxon>
        <taxon>Coccomyxa</taxon>
    </lineage>
</organism>
<feature type="domain" description="Smr" evidence="2">
    <location>
        <begin position="89"/>
        <end position="165"/>
    </location>
</feature>
<reference evidence="3 4" key="1">
    <citation type="journal article" date="2024" name="Nat. Commun.">
        <title>Phylogenomics reveals the evolutionary origins of lichenization in chlorophyte algae.</title>
        <authorList>
            <person name="Puginier C."/>
            <person name="Libourel C."/>
            <person name="Otte J."/>
            <person name="Skaloud P."/>
            <person name="Haon M."/>
            <person name="Grisel S."/>
            <person name="Petersen M."/>
            <person name="Berrin J.G."/>
            <person name="Delaux P.M."/>
            <person name="Dal Grande F."/>
            <person name="Keller J."/>
        </authorList>
    </citation>
    <scope>NUCLEOTIDE SEQUENCE [LARGE SCALE GENOMIC DNA]</scope>
    <source>
        <strain evidence="3 4">SAG 216-7</strain>
    </source>
</reference>
<evidence type="ECO:0000256" key="1">
    <source>
        <dbReference type="SAM" id="MobiDB-lite"/>
    </source>
</evidence>
<proteinExistence type="predicted"/>
<dbReference type="EMBL" id="JALJOT010000005">
    <property type="protein sequence ID" value="KAK9914807.1"/>
    <property type="molecule type" value="Genomic_DNA"/>
</dbReference>
<gene>
    <name evidence="3" type="ORF">WJX75_000826</name>
</gene>
<evidence type="ECO:0000313" key="3">
    <source>
        <dbReference type="EMBL" id="KAK9914807.1"/>
    </source>
</evidence>
<dbReference type="Pfam" id="PF08590">
    <property type="entry name" value="DUF1771"/>
    <property type="match status" value="1"/>
</dbReference>
<dbReference type="Gene3D" id="3.30.1370.110">
    <property type="match status" value="1"/>
</dbReference>
<sequence length="192" mass="21160">MGNINAHPSKAPAGVGQHEHYRAEAKRHAELRNQYYEQSQEAYKSGRKAEAKTLSNKGKAEAALMEKANRMASDAAFQGNNEGREGATIDLHGLYVDEAVRRARECIVKARAEGKEHLVFIVGKGNHSAGGVQKLKPAIEKLAQEERLTCIPNKPHDGCVYVILEGEGKVMDGVAAFFKKVASLFRKIFHKH</sequence>
<feature type="region of interest" description="Disordered" evidence="1">
    <location>
        <begin position="36"/>
        <end position="55"/>
    </location>
</feature>
<protein>
    <recommendedName>
        <fullName evidence="2">Smr domain-containing protein</fullName>
    </recommendedName>
</protein>
<feature type="region of interest" description="Disordered" evidence="1">
    <location>
        <begin position="1"/>
        <end position="21"/>
    </location>
</feature>
<dbReference type="SUPFAM" id="SSF160443">
    <property type="entry name" value="SMR domain-like"/>
    <property type="match status" value="1"/>
</dbReference>
<dbReference type="InterPro" id="IPR002625">
    <property type="entry name" value="Smr_dom"/>
</dbReference>
<evidence type="ECO:0000313" key="4">
    <source>
        <dbReference type="Proteomes" id="UP001491310"/>
    </source>
</evidence>
<dbReference type="PANTHER" id="PTHR47417:SF1">
    <property type="entry name" value="SMR DOMAIN-CONTAINING PROTEIN YPL199C"/>
    <property type="match status" value="1"/>
</dbReference>
<evidence type="ECO:0000259" key="2">
    <source>
        <dbReference type="PROSITE" id="PS50828"/>
    </source>
</evidence>
<dbReference type="InterPro" id="IPR053020">
    <property type="entry name" value="Smr_domain_protein"/>
</dbReference>
<comment type="caution">
    <text evidence="3">The sequence shown here is derived from an EMBL/GenBank/DDBJ whole genome shotgun (WGS) entry which is preliminary data.</text>
</comment>
<dbReference type="SMART" id="SM00463">
    <property type="entry name" value="SMR"/>
    <property type="match status" value="1"/>
</dbReference>
<dbReference type="Pfam" id="PF01713">
    <property type="entry name" value="Smr"/>
    <property type="match status" value="1"/>
</dbReference>
<name>A0ABR2YT38_9CHLO</name>